<protein>
    <recommendedName>
        <fullName evidence="4">AB hydrolase-1 domain-containing protein</fullName>
    </recommendedName>
</protein>
<dbReference type="Proteomes" id="UP001153076">
    <property type="component" value="Unassembled WGS sequence"/>
</dbReference>
<feature type="compositionally biased region" description="Basic and acidic residues" evidence="1">
    <location>
        <begin position="1"/>
        <end position="13"/>
    </location>
</feature>
<evidence type="ECO:0000313" key="3">
    <source>
        <dbReference type="Proteomes" id="UP001153076"/>
    </source>
</evidence>
<dbReference type="EMBL" id="JAKOGI010001099">
    <property type="protein sequence ID" value="KAJ8427760.1"/>
    <property type="molecule type" value="Genomic_DNA"/>
</dbReference>
<dbReference type="AlphaFoldDB" id="A0A9Q1JP52"/>
<keyword evidence="3" id="KW-1185">Reference proteome</keyword>
<feature type="region of interest" description="Disordered" evidence="1">
    <location>
        <begin position="1"/>
        <end position="44"/>
    </location>
</feature>
<gene>
    <name evidence="2" type="ORF">Cgig2_024304</name>
</gene>
<evidence type="ECO:0008006" key="4">
    <source>
        <dbReference type="Google" id="ProtNLM"/>
    </source>
</evidence>
<dbReference type="OrthoDB" id="6431331at2759"/>
<name>A0A9Q1JP52_9CARY</name>
<dbReference type="SUPFAM" id="SSF53474">
    <property type="entry name" value="alpha/beta-Hydrolases"/>
    <property type="match status" value="1"/>
</dbReference>
<organism evidence="2 3">
    <name type="scientific">Carnegiea gigantea</name>
    <dbReference type="NCBI Taxonomy" id="171969"/>
    <lineage>
        <taxon>Eukaryota</taxon>
        <taxon>Viridiplantae</taxon>
        <taxon>Streptophyta</taxon>
        <taxon>Embryophyta</taxon>
        <taxon>Tracheophyta</taxon>
        <taxon>Spermatophyta</taxon>
        <taxon>Magnoliopsida</taxon>
        <taxon>eudicotyledons</taxon>
        <taxon>Gunneridae</taxon>
        <taxon>Pentapetalae</taxon>
        <taxon>Caryophyllales</taxon>
        <taxon>Cactineae</taxon>
        <taxon>Cactaceae</taxon>
        <taxon>Cactoideae</taxon>
        <taxon>Echinocereeae</taxon>
        <taxon>Carnegiea</taxon>
    </lineage>
</organism>
<accession>A0A9Q1JP52</accession>
<evidence type="ECO:0000256" key="1">
    <source>
        <dbReference type="SAM" id="MobiDB-lite"/>
    </source>
</evidence>
<reference evidence="2" key="1">
    <citation type="submission" date="2022-04" db="EMBL/GenBank/DDBJ databases">
        <title>Carnegiea gigantea Genome sequencing and assembly v2.</title>
        <authorList>
            <person name="Copetti D."/>
            <person name="Sanderson M.J."/>
            <person name="Burquez A."/>
            <person name="Wojciechowski M.F."/>
        </authorList>
    </citation>
    <scope>NUCLEOTIDE SEQUENCE</scope>
    <source>
        <strain evidence="2">SGP5-SGP5p</strain>
        <tissue evidence="2">Aerial part</tissue>
    </source>
</reference>
<proteinExistence type="predicted"/>
<comment type="caution">
    <text evidence="2">The sequence shown here is derived from an EMBL/GenBank/DDBJ whole genome shotgun (WGS) entry which is preliminary data.</text>
</comment>
<sequence>MVVITKLKEDKIDPPGSPSNPNSNPNLNPKPNPNPNPDNINHLQPHKESSFEPVYFLVLLDHRSLSHHSSFYFSLLSFPSKLQILVFEPTGHPPDRLFEQSIIKVRLSTSEPAIEVFKYSKGSKSSENVLIVHGLGCSSFTFCKVADDLASKGVFAMAIDLPGSGFSDKAVVKDRDRLGVEVLGVIHISQLNATILTNHHRGVTYGYFPVKLNVILQMVDVYQEII</sequence>
<dbReference type="Gene3D" id="3.40.50.1820">
    <property type="entry name" value="alpha/beta hydrolase"/>
    <property type="match status" value="1"/>
</dbReference>
<evidence type="ECO:0000313" key="2">
    <source>
        <dbReference type="EMBL" id="KAJ8427760.1"/>
    </source>
</evidence>
<dbReference type="InterPro" id="IPR029058">
    <property type="entry name" value="AB_hydrolase_fold"/>
</dbReference>